<dbReference type="InterPro" id="IPR009792">
    <property type="entry name" value="TMEM242"/>
</dbReference>
<keyword evidence="4 10" id="KW-0812">Transmembrane</keyword>
<keyword evidence="8 10" id="KW-0472">Membrane</keyword>
<evidence type="ECO:0000256" key="1">
    <source>
        <dbReference type="ARBA" id="ARBA00004448"/>
    </source>
</evidence>
<protein>
    <recommendedName>
        <fullName evidence="3">Transmembrane protein 242</fullName>
    </recommendedName>
</protein>
<reference evidence="11" key="1">
    <citation type="submission" date="2019-03" db="EMBL/GenBank/DDBJ databases">
        <title>Improved annotation for the trematode Fasciola hepatica.</title>
        <authorList>
            <person name="Choi Y.-J."/>
            <person name="Martin J."/>
            <person name="Mitreva M."/>
        </authorList>
    </citation>
    <scope>NUCLEOTIDE SEQUENCE [LARGE SCALE GENOMIC DNA]</scope>
</reference>
<feature type="transmembrane region" description="Helical" evidence="10">
    <location>
        <begin position="73"/>
        <end position="93"/>
    </location>
</feature>
<evidence type="ECO:0000256" key="8">
    <source>
        <dbReference type="ARBA" id="ARBA00023136"/>
    </source>
</evidence>
<evidence type="ECO:0000256" key="5">
    <source>
        <dbReference type="ARBA" id="ARBA00022792"/>
    </source>
</evidence>
<accession>A0A4E0RDE5</accession>
<dbReference type="EMBL" id="JXXN02001107">
    <property type="protein sequence ID" value="THD25516.1"/>
    <property type="molecule type" value="Genomic_DNA"/>
</dbReference>
<evidence type="ECO:0000256" key="6">
    <source>
        <dbReference type="ARBA" id="ARBA00022989"/>
    </source>
</evidence>
<evidence type="ECO:0000256" key="3">
    <source>
        <dbReference type="ARBA" id="ARBA00013934"/>
    </source>
</evidence>
<gene>
    <name evidence="11" type="ORF">D915_003538</name>
</gene>
<evidence type="ECO:0000256" key="10">
    <source>
        <dbReference type="SAM" id="Phobius"/>
    </source>
</evidence>
<comment type="function">
    <text evidence="9">Scaffold protein that participates in the c-ring assembly of mitochondrial ATP synthase (F(1)F(0) ATP synthase or complex V) by facilitating the membrane insertion and oligomer formation of the subunit c/ATP5MC3. Participates in the incorporation of the c-ring into vestigial complexes. Additionally influences the incorporation of subunits MT-ATP6, MT-ATP8, ATP5MJ, and ATP5MK in the ATP synthase.</text>
</comment>
<dbReference type="AlphaFoldDB" id="A0A4E0RDE5"/>
<feature type="transmembrane region" description="Helical" evidence="10">
    <location>
        <begin position="12"/>
        <end position="35"/>
    </location>
</feature>
<sequence>MAWQVDFLSSFVSAVAFTLSAFGLSVLTGLAVTLLSARKIEPSAFAQGTRVATVGQLHSPVKHEPAVRFAFRALGYGTALAVTGVGSLAYIVWKITGARNISELNRYFQTSFPETWKLRPTDSATNFKTFDELTRYITTDYSKKPRDS</sequence>
<proteinExistence type="inferred from homology"/>
<dbReference type="PANTHER" id="PTHR13141">
    <property type="entry name" value="TRANSMEMBRANE PROTEIN 242"/>
    <property type="match status" value="1"/>
</dbReference>
<evidence type="ECO:0000256" key="9">
    <source>
        <dbReference type="ARBA" id="ARBA00045905"/>
    </source>
</evidence>
<keyword evidence="7" id="KW-0496">Mitochondrion</keyword>
<keyword evidence="6 10" id="KW-1133">Transmembrane helix</keyword>
<comment type="similarity">
    <text evidence="2">Belongs to the TMEM242 family.</text>
</comment>
<evidence type="ECO:0000256" key="7">
    <source>
        <dbReference type="ARBA" id="ARBA00023128"/>
    </source>
</evidence>
<dbReference type="Proteomes" id="UP000230066">
    <property type="component" value="Unassembled WGS sequence"/>
</dbReference>
<comment type="caution">
    <text evidence="11">The sequence shown here is derived from an EMBL/GenBank/DDBJ whole genome shotgun (WGS) entry which is preliminary data.</text>
</comment>
<dbReference type="PANTHER" id="PTHR13141:SF4">
    <property type="entry name" value="TRANSMEMBRANE PROTEIN 242"/>
    <property type="match status" value="1"/>
</dbReference>
<organism evidence="11 12">
    <name type="scientific">Fasciola hepatica</name>
    <name type="common">Liver fluke</name>
    <dbReference type="NCBI Taxonomy" id="6192"/>
    <lineage>
        <taxon>Eukaryota</taxon>
        <taxon>Metazoa</taxon>
        <taxon>Spiralia</taxon>
        <taxon>Lophotrochozoa</taxon>
        <taxon>Platyhelminthes</taxon>
        <taxon>Trematoda</taxon>
        <taxon>Digenea</taxon>
        <taxon>Plagiorchiida</taxon>
        <taxon>Echinostomata</taxon>
        <taxon>Echinostomatoidea</taxon>
        <taxon>Fasciolidae</taxon>
        <taxon>Fasciola</taxon>
    </lineage>
</organism>
<dbReference type="GO" id="GO:0005743">
    <property type="term" value="C:mitochondrial inner membrane"/>
    <property type="evidence" value="ECO:0007669"/>
    <property type="project" value="UniProtKB-SubCell"/>
</dbReference>
<keyword evidence="12" id="KW-1185">Reference proteome</keyword>
<evidence type="ECO:0000313" key="12">
    <source>
        <dbReference type="Proteomes" id="UP000230066"/>
    </source>
</evidence>
<evidence type="ECO:0000313" key="11">
    <source>
        <dbReference type="EMBL" id="THD25516.1"/>
    </source>
</evidence>
<keyword evidence="5" id="KW-0999">Mitochondrion inner membrane</keyword>
<comment type="subcellular location">
    <subcellularLocation>
        <location evidence="1">Mitochondrion inner membrane</location>
        <topology evidence="1">Multi-pass membrane protein</topology>
    </subcellularLocation>
</comment>
<evidence type="ECO:0000256" key="2">
    <source>
        <dbReference type="ARBA" id="ARBA00007570"/>
    </source>
</evidence>
<dbReference type="Pfam" id="PF07096">
    <property type="entry name" value="DUF1358"/>
    <property type="match status" value="1"/>
</dbReference>
<name>A0A4E0RDE5_FASHE</name>
<evidence type="ECO:0000256" key="4">
    <source>
        <dbReference type="ARBA" id="ARBA00022692"/>
    </source>
</evidence>